<dbReference type="AlphaFoldDB" id="A0A1E2V818"/>
<dbReference type="InterPro" id="IPR006531">
    <property type="entry name" value="Gp5/Vgr_OB"/>
</dbReference>
<feature type="domain" description="DUF2345" evidence="4">
    <location>
        <begin position="500"/>
        <end position="648"/>
    </location>
</feature>
<dbReference type="Gene3D" id="2.40.50.230">
    <property type="entry name" value="Gp5 N-terminal domain"/>
    <property type="match status" value="1"/>
</dbReference>
<evidence type="ECO:0000313" key="6">
    <source>
        <dbReference type="EMBL" id="ODC03114.1"/>
    </source>
</evidence>
<dbReference type="Gene3D" id="2.30.110.50">
    <property type="match status" value="1"/>
</dbReference>
<feature type="region of interest" description="Disordered" evidence="2">
    <location>
        <begin position="463"/>
        <end position="504"/>
    </location>
</feature>
<dbReference type="InterPro" id="IPR006533">
    <property type="entry name" value="T6SS_Vgr_RhsGE"/>
</dbReference>
<evidence type="ECO:0000256" key="1">
    <source>
        <dbReference type="ARBA" id="ARBA00005558"/>
    </source>
</evidence>
<keyword evidence="7" id="KW-1185">Reference proteome</keyword>
<dbReference type="Pfam" id="PF13296">
    <property type="entry name" value="T6SS_Vgr"/>
    <property type="match status" value="1"/>
</dbReference>
<dbReference type="NCBIfam" id="TIGR01646">
    <property type="entry name" value="vgr_GE"/>
    <property type="match status" value="1"/>
</dbReference>
<dbReference type="SUPFAM" id="SSF69279">
    <property type="entry name" value="Phage tail proteins"/>
    <property type="match status" value="1"/>
</dbReference>
<dbReference type="InterPro" id="IPR037026">
    <property type="entry name" value="Vgr_OB-fold_dom_sf"/>
</dbReference>
<dbReference type="Pfam" id="PF10106">
    <property type="entry name" value="DUF2345"/>
    <property type="match status" value="1"/>
</dbReference>
<evidence type="ECO:0000259" key="4">
    <source>
        <dbReference type="Pfam" id="PF10106"/>
    </source>
</evidence>
<evidence type="ECO:0008006" key="8">
    <source>
        <dbReference type="Google" id="ProtNLM"/>
    </source>
</evidence>
<accession>A0A1E2V818</accession>
<name>A0A1E2V818_9GAMM</name>
<feature type="domain" description="Gp5/Type VI secretion system Vgr protein OB-fold" evidence="3">
    <location>
        <begin position="260"/>
        <end position="328"/>
    </location>
</feature>
<dbReference type="Proteomes" id="UP000094291">
    <property type="component" value="Unassembled WGS sequence"/>
</dbReference>
<proteinExistence type="inferred from homology"/>
<dbReference type="SUPFAM" id="SSF69255">
    <property type="entry name" value="gp5 N-terminal domain-like"/>
    <property type="match status" value="1"/>
</dbReference>
<reference evidence="6 7" key="1">
    <citation type="submission" date="2016-08" db="EMBL/GenBank/DDBJ databases">
        <authorList>
            <person name="Seilhamer J.J."/>
        </authorList>
    </citation>
    <scope>NUCLEOTIDE SEQUENCE [LARGE SCALE GENOMIC DNA]</scope>
    <source>
        <strain evidence="6 7">PH27A</strain>
    </source>
</reference>
<evidence type="ECO:0000259" key="3">
    <source>
        <dbReference type="Pfam" id="PF04717"/>
    </source>
</evidence>
<dbReference type="EMBL" id="MDTQ01000001">
    <property type="protein sequence ID" value="ODC03114.1"/>
    <property type="molecule type" value="Genomic_DNA"/>
</dbReference>
<protein>
    <recommendedName>
        <fullName evidence="8">DUF2345 domain-containing protein</fullName>
    </recommendedName>
</protein>
<organism evidence="6 7">
    <name type="scientific">Terasakiispira papahanaumokuakeensis</name>
    <dbReference type="NCBI Taxonomy" id="197479"/>
    <lineage>
        <taxon>Bacteria</taxon>
        <taxon>Pseudomonadati</taxon>
        <taxon>Pseudomonadota</taxon>
        <taxon>Gammaproteobacteria</taxon>
        <taxon>Oceanospirillales</taxon>
        <taxon>Terasakiispira</taxon>
    </lineage>
</organism>
<dbReference type="Pfam" id="PF05954">
    <property type="entry name" value="Phage_GPD"/>
    <property type="match status" value="1"/>
</dbReference>
<dbReference type="InterPro" id="IPR017847">
    <property type="entry name" value="T6SS_RhsGE_Vgr_subset"/>
</dbReference>
<dbReference type="RefSeq" id="WP_068997509.1">
    <property type="nucleotide sequence ID" value="NZ_MDTQ01000001.1"/>
</dbReference>
<dbReference type="InterPro" id="IPR018769">
    <property type="entry name" value="VgrG2_DUF2345"/>
</dbReference>
<comment type="similarity">
    <text evidence="1">Belongs to the VgrG protein family.</text>
</comment>
<evidence type="ECO:0000256" key="2">
    <source>
        <dbReference type="SAM" id="MobiDB-lite"/>
    </source>
</evidence>
<evidence type="ECO:0000313" key="7">
    <source>
        <dbReference type="Proteomes" id="UP000094291"/>
    </source>
</evidence>
<dbReference type="SUPFAM" id="SSF69349">
    <property type="entry name" value="Phage fibre proteins"/>
    <property type="match status" value="1"/>
</dbReference>
<dbReference type="STRING" id="197479.BFW38_05700"/>
<dbReference type="Pfam" id="PF04717">
    <property type="entry name" value="Phage_base_V"/>
    <property type="match status" value="1"/>
</dbReference>
<dbReference type="Gene3D" id="4.10.220.110">
    <property type="match status" value="1"/>
</dbReference>
<dbReference type="NCBIfam" id="TIGR03361">
    <property type="entry name" value="VI_Rhs_Vgr"/>
    <property type="match status" value="1"/>
</dbReference>
<gene>
    <name evidence="6" type="ORF">BFW38_05700</name>
</gene>
<dbReference type="OrthoDB" id="9762420at2"/>
<feature type="domain" description="Putative type VI secretion system Rhs element associated Vgr" evidence="5">
    <location>
        <begin position="350"/>
        <end position="455"/>
    </location>
</feature>
<feature type="region of interest" description="Disordered" evidence="2">
    <location>
        <begin position="714"/>
        <end position="774"/>
    </location>
</feature>
<evidence type="ECO:0000259" key="5">
    <source>
        <dbReference type="Pfam" id="PF13296"/>
    </source>
</evidence>
<dbReference type="InterPro" id="IPR028244">
    <property type="entry name" value="T6SS_Rhs_Vgr_dom"/>
</dbReference>
<sequence length="1108" mass="121745">MPPVHSYVDGNIITDDVDTCTPVSPQQIRFHRQDATETEDTITQWRGVRRLQPKRVTVGSFDYKQPPLEKRTTLDTQDDQGNLPETELYDYAGEYYYHEFDRGERLVDNRLEAHESRAKRFYGAGGIRHLSTGAWFELTQHSRHDTGGGEEREFLILGLSIHAENSLPMTAQLKPMPGSLQTEIQAAKEAHGLTQEDPENDTDEAQADAYRTGGTGHFLIDFEAQRRTHAFRNPLRHPRPVVSGPQTAIIVGPEGEEVYSDHLNRVKAHFHWDRQGQRNDHDSCWLRVAQNNAGTQWGGVFTPRIGQEVLVDFLEGDVDRPLITGRIYNGEQTPEWHSNGLFSGFKSKTYRGGLFNELVLDDATDQERIKLNSEQKKTQLNLGYLIHQQGNFRGAFRGTGFDLRTDAYGSVRANKGLYLTSFGQPEAAGEQLELDPVKTQLDAAYELKNSLSNSATAHNAEALTAKDNLKTASDHTTPTYGRSGGGGDQTSAQGATDGGGKGQVKGLDAPWLHLASPAGITLSTPESLHFAQTHDFSATTGQDMNFSQGKNWVAAAREKLSLFVEKAGIKLFAGKQKVEIQAQSDNLELTSKQDNTTTSTESNIDLAAAEEVLLVSGGAYVRIKGGNIELHAPGKVEFFGAMKSFTGPTQQAYELPPLPDTENTQLKLHHTYGNDEPVALAQYQATFPDGSTRTGQLDNQGKATLDGVPPGCAFVDYHTQPDPINPEGKPWNKPKEGPPDISMLSQPSSSQPEEEEETLSTAEQLKQKAGQYNQRATDLREQLNNNPDGKSHEEALALQDQVTQLNADTQQLREDLNEAARSGEITGSDLTDALYDVDDAANRANNLRPEAARQVQYASPNGQQAREVAELVVPGFGTLTDAKDIAQLLSTGQYGAAAGMTGLAIASIFPLARAARKVGRTSDAAEDVASAAKRVDEVPSSSRVVTASNRAELEQQLISRLGSDIKNNPLRQEYEAKVAELAKYQQGLTDHSIRDKAVANMANLPGSEKALAERANNARRQLGVEYKNLTPEPLRDYIYDVNLKRYGDPLGPNVDVLAQRGKTYSQIVESASRPNPDVNKLLDGFGKWLSKQPDDYIQKHIHLLDGIN</sequence>
<comment type="caution">
    <text evidence="6">The sequence shown here is derived from an EMBL/GenBank/DDBJ whole genome shotgun (WGS) entry which is preliminary data.</text>
</comment>